<dbReference type="InterPro" id="IPR051782">
    <property type="entry name" value="ABC_Transporter_VariousFunc"/>
</dbReference>
<dbReference type="EMBL" id="CP134890">
    <property type="protein sequence ID" value="WNM22551.1"/>
    <property type="molecule type" value="Genomic_DNA"/>
</dbReference>
<keyword evidence="7" id="KW-1185">Reference proteome</keyword>
<evidence type="ECO:0000256" key="2">
    <source>
        <dbReference type="ARBA" id="ARBA00022741"/>
    </source>
</evidence>
<dbReference type="PROSITE" id="PS50893">
    <property type="entry name" value="ABC_TRANSPORTER_2"/>
    <property type="match status" value="1"/>
</dbReference>
<dbReference type="PANTHER" id="PTHR42939">
    <property type="entry name" value="ABC TRANSPORTER ATP-BINDING PROTEIN ALBC-RELATED"/>
    <property type="match status" value="1"/>
</dbReference>
<gene>
    <name evidence="6" type="ORF">RN605_04115</name>
    <name evidence="5" type="ORF">RN608_10815</name>
</gene>
<proteinExistence type="predicted"/>
<dbReference type="InterPro" id="IPR027417">
    <property type="entry name" value="P-loop_NTPase"/>
</dbReference>
<evidence type="ECO:0000256" key="3">
    <source>
        <dbReference type="ARBA" id="ARBA00022840"/>
    </source>
</evidence>
<dbReference type="SMART" id="SM00382">
    <property type="entry name" value="AAA"/>
    <property type="match status" value="1"/>
</dbReference>
<dbReference type="PANTHER" id="PTHR42939:SF1">
    <property type="entry name" value="ABC TRANSPORTER ATP-BINDING PROTEIN ALBC-RELATED"/>
    <property type="match status" value="1"/>
</dbReference>
<organism evidence="5">
    <name type="scientific">Flavobacterium capsici</name>
    <dbReference type="NCBI Taxonomy" id="3075618"/>
    <lineage>
        <taxon>Bacteria</taxon>
        <taxon>Pseudomonadati</taxon>
        <taxon>Bacteroidota</taxon>
        <taxon>Flavobacteriia</taxon>
        <taxon>Flavobacteriales</taxon>
        <taxon>Flavobacteriaceae</taxon>
        <taxon>Flavobacterium</taxon>
    </lineage>
</organism>
<dbReference type="SUPFAM" id="SSF52540">
    <property type="entry name" value="P-loop containing nucleoside triphosphate hydrolases"/>
    <property type="match status" value="1"/>
</dbReference>
<dbReference type="AlphaFoldDB" id="A0AA96EZS1"/>
<dbReference type="CDD" id="cd03230">
    <property type="entry name" value="ABC_DR_subfamily_A"/>
    <property type="match status" value="1"/>
</dbReference>
<dbReference type="Gene3D" id="3.40.50.300">
    <property type="entry name" value="P-loop containing nucleotide triphosphate hydrolases"/>
    <property type="match status" value="1"/>
</dbReference>
<protein>
    <submittedName>
        <fullName evidence="5">ABC transporter ATP-binding protein</fullName>
    </submittedName>
</protein>
<dbReference type="KEGG" id="fcj:RN605_04115"/>
<feature type="domain" description="ABC transporter" evidence="4">
    <location>
        <begin position="2"/>
        <end position="227"/>
    </location>
</feature>
<dbReference type="InterPro" id="IPR003439">
    <property type="entry name" value="ABC_transporter-like_ATP-bd"/>
</dbReference>
<dbReference type="GO" id="GO:0005524">
    <property type="term" value="F:ATP binding"/>
    <property type="evidence" value="ECO:0007669"/>
    <property type="project" value="UniProtKB-KW"/>
</dbReference>
<reference evidence="5 7" key="1">
    <citation type="submission" date="2023-09" db="EMBL/GenBank/DDBJ databases">
        <title>Flavobacterium sp. a novel bacteria isolate from Pepper rhizosphere.</title>
        <authorList>
            <person name="Peng Y."/>
            <person name="Lee J."/>
        </authorList>
    </citation>
    <scope>NUCLEOTIDE SEQUENCE</scope>
    <source>
        <strain evidence="5">PMR2A8</strain>
        <strain evidence="6 7">PMTSA4</strain>
    </source>
</reference>
<evidence type="ECO:0000313" key="6">
    <source>
        <dbReference type="EMBL" id="WNM22551.1"/>
    </source>
</evidence>
<dbReference type="Proteomes" id="UP001304515">
    <property type="component" value="Chromosome"/>
</dbReference>
<dbReference type="EMBL" id="CP134878">
    <property type="protein sequence ID" value="WNM18500.1"/>
    <property type="molecule type" value="Genomic_DNA"/>
</dbReference>
<dbReference type="InterPro" id="IPR003593">
    <property type="entry name" value="AAA+_ATPase"/>
</dbReference>
<keyword evidence="2" id="KW-0547">Nucleotide-binding</keyword>
<name>A0AA96EZS1_9FLAO</name>
<evidence type="ECO:0000313" key="5">
    <source>
        <dbReference type="EMBL" id="WNM18500.1"/>
    </source>
</evidence>
<keyword evidence="3 5" id="KW-0067">ATP-binding</keyword>
<dbReference type="RefSeq" id="WP_313322459.1">
    <property type="nucleotide sequence ID" value="NZ_CP134878.1"/>
</dbReference>
<keyword evidence="1" id="KW-0813">Transport</keyword>
<sequence length="250" mass="28142">MIKIENINKKFGKLSVLNGINLLFEKGQCIALIGPNGCGKTTLIKSILGMVIPDNGVIEFNGKSILGDYLYRSTIGYMPQIGRYPDNMTIGQIIEMIKKIRKSNQELDEDLLKAFELEKMFYKQMRTLSGGTTQKVSAVLAFLFNPDVLILDEPTAGLDPLASEILKEKIIREKEKGKLILITSHLLSELDDLITEIIFMQEGKVHFHKNIEVIKEETGENKISKAIACILKQKQPVVKEEKPVIRLRSV</sequence>
<accession>A0AA96EZS1</accession>
<accession>A0AA96F265</accession>
<evidence type="ECO:0000256" key="1">
    <source>
        <dbReference type="ARBA" id="ARBA00022448"/>
    </source>
</evidence>
<evidence type="ECO:0000259" key="4">
    <source>
        <dbReference type="PROSITE" id="PS50893"/>
    </source>
</evidence>
<evidence type="ECO:0000313" key="7">
    <source>
        <dbReference type="Proteomes" id="UP001304515"/>
    </source>
</evidence>
<dbReference type="GO" id="GO:0016887">
    <property type="term" value="F:ATP hydrolysis activity"/>
    <property type="evidence" value="ECO:0007669"/>
    <property type="project" value="InterPro"/>
</dbReference>
<dbReference type="Pfam" id="PF00005">
    <property type="entry name" value="ABC_tran"/>
    <property type="match status" value="1"/>
</dbReference>